<dbReference type="Proteomes" id="UP000299102">
    <property type="component" value="Unassembled WGS sequence"/>
</dbReference>
<dbReference type="GO" id="GO:0003676">
    <property type="term" value="F:nucleic acid binding"/>
    <property type="evidence" value="ECO:0007669"/>
    <property type="project" value="InterPro"/>
</dbReference>
<dbReference type="PANTHER" id="PTHR46060">
    <property type="entry name" value="MARINER MOS1 TRANSPOSASE-LIKE PROTEIN"/>
    <property type="match status" value="1"/>
</dbReference>
<dbReference type="InterPro" id="IPR052709">
    <property type="entry name" value="Transposase-MT_Hybrid"/>
</dbReference>
<dbReference type="OrthoDB" id="10017160at2759"/>
<dbReference type="Gene3D" id="3.30.420.10">
    <property type="entry name" value="Ribonuclease H-like superfamily/Ribonuclease H"/>
    <property type="match status" value="1"/>
</dbReference>
<accession>A0A4C1T953</accession>
<protein>
    <recommendedName>
        <fullName evidence="3">Mariner Mos1 transposase</fullName>
    </recommendedName>
</protein>
<comment type="caution">
    <text evidence="1">The sequence shown here is derived from an EMBL/GenBank/DDBJ whole genome shotgun (WGS) entry which is preliminary data.</text>
</comment>
<keyword evidence="2" id="KW-1185">Reference proteome</keyword>
<organism evidence="1 2">
    <name type="scientific">Eumeta variegata</name>
    <name type="common">Bagworm moth</name>
    <name type="synonym">Eumeta japonica</name>
    <dbReference type="NCBI Taxonomy" id="151549"/>
    <lineage>
        <taxon>Eukaryota</taxon>
        <taxon>Metazoa</taxon>
        <taxon>Ecdysozoa</taxon>
        <taxon>Arthropoda</taxon>
        <taxon>Hexapoda</taxon>
        <taxon>Insecta</taxon>
        <taxon>Pterygota</taxon>
        <taxon>Neoptera</taxon>
        <taxon>Endopterygota</taxon>
        <taxon>Lepidoptera</taxon>
        <taxon>Glossata</taxon>
        <taxon>Ditrysia</taxon>
        <taxon>Tineoidea</taxon>
        <taxon>Psychidae</taxon>
        <taxon>Oiketicinae</taxon>
        <taxon>Eumeta</taxon>
    </lineage>
</organism>
<evidence type="ECO:0000313" key="1">
    <source>
        <dbReference type="EMBL" id="GBP09947.1"/>
    </source>
</evidence>
<evidence type="ECO:0000313" key="2">
    <source>
        <dbReference type="Proteomes" id="UP000299102"/>
    </source>
</evidence>
<dbReference type="AlphaFoldDB" id="A0A4C1T953"/>
<reference evidence="1 2" key="1">
    <citation type="journal article" date="2019" name="Commun. Biol.">
        <title>The bagworm genome reveals a unique fibroin gene that provides high tensile strength.</title>
        <authorList>
            <person name="Kono N."/>
            <person name="Nakamura H."/>
            <person name="Ohtoshi R."/>
            <person name="Tomita M."/>
            <person name="Numata K."/>
            <person name="Arakawa K."/>
        </authorList>
    </citation>
    <scope>NUCLEOTIDE SEQUENCE [LARGE SCALE GENOMIC DNA]</scope>
</reference>
<proteinExistence type="predicted"/>
<sequence>MTVLAVIRRLNQLGFWKVKIELTGHPPHSSDLAPNDFYLFTSVKNKLRGQRFRAAKRPLMSSLSRQLARLRNAFGDEAPCKATVYNLFAEFKRCYVNLSVEVRDGRSSTATNDKNCAPYGRNR</sequence>
<dbReference type="EMBL" id="BGZK01000038">
    <property type="protein sequence ID" value="GBP09947.1"/>
    <property type="molecule type" value="Genomic_DNA"/>
</dbReference>
<dbReference type="InterPro" id="IPR036397">
    <property type="entry name" value="RNaseH_sf"/>
</dbReference>
<gene>
    <name evidence="1" type="ORF">EVAR_92481_1</name>
</gene>
<evidence type="ECO:0008006" key="3">
    <source>
        <dbReference type="Google" id="ProtNLM"/>
    </source>
</evidence>
<name>A0A4C1T953_EUMVA</name>
<dbReference type="PANTHER" id="PTHR46060:SF1">
    <property type="entry name" value="MARINER MOS1 TRANSPOSASE-LIKE PROTEIN"/>
    <property type="match status" value="1"/>
</dbReference>